<dbReference type="RefSeq" id="WP_126807085.1">
    <property type="nucleotide sequence ID" value="NZ_PIPP01000002.1"/>
</dbReference>
<keyword evidence="1 2" id="KW-0460">Magnesium</keyword>
<dbReference type="CDD" id="cd01638">
    <property type="entry name" value="CysQ"/>
    <property type="match status" value="1"/>
</dbReference>
<evidence type="ECO:0000313" key="4">
    <source>
        <dbReference type="Proteomes" id="UP000286934"/>
    </source>
</evidence>
<keyword evidence="1" id="KW-0378">Hydrolase</keyword>
<comment type="cofactor">
    <cofactor evidence="1 2">
        <name>Mg(2+)</name>
        <dbReference type="ChEBI" id="CHEBI:18420"/>
    </cofactor>
</comment>
<feature type="binding site" evidence="1">
    <location>
        <position position="87"/>
    </location>
    <ligand>
        <name>Mg(2+)</name>
        <dbReference type="ChEBI" id="CHEBI:18420"/>
        <label>2</label>
    </ligand>
</feature>
<feature type="binding site" evidence="1">
    <location>
        <begin position="89"/>
        <end position="92"/>
    </location>
    <ligand>
        <name>substrate</name>
    </ligand>
</feature>
<dbReference type="NCBIfam" id="TIGR01331">
    <property type="entry name" value="bisphos_cysQ"/>
    <property type="match status" value="1"/>
</dbReference>
<feature type="binding site" evidence="1">
    <location>
        <position position="89"/>
    </location>
    <ligand>
        <name>Mg(2+)</name>
        <dbReference type="ChEBI" id="CHEBI:18420"/>
        <label>1</label>
    </ligand>
</feature>
<dbReference type="GO" id="GO:0008441">
    <property type="term" value="F:3'(2'),5'-bisphosphate nucleotidase activity"/>
    <property type="evidence" value="ECO:0007669"/>
    <property type="project" value="UniProtKB-UniRule"/>
</dbReference>
<dbReference type="InterPro" id="IPR000760">
    <property type="entry name" value="Inositol_monophosphatase-like"/>
</dbReference>
<accession>A0A432WV66</accession>
<dbReference type="GO" id="GO:0008934">
    <property type="term" value="F:inositol monophosphate 1-phosphatase activity"/>
    <property type="evidence" value="ECO:0007669"/>
    <property type="project" value="TreeGrafter"/>
</dbReference>
<feature type="binding site" evidence="2">
    <location>
        <position position="216"/>
    </location>
    <ligand>
        <name>Mg(2+)</name>
        <dbReference type="ChEBI" id="CHEBI:18420"/>
        <label>1</label>
        <note>catalytic</note>
    </ligand>
</feature>
<dbReference type="PRINTS" id="PR00377">
    <property type="entry name" value="IMPHPHTASES"/>
</dbReference>
<dbReference type="SUPFAM" id="SSF56655">
    <property type="entry name" value="Carbohydrate phosphatase"/>
    <property type="match status" value="1"/>
</dbReference>
<dbReference type="GO" id="GO:0000287">
    <property type="term" value="F:magnesium ion binding"/>
    <property type="evidence" value="ECO:0007669"/>
    <property type="project" value="UniProtKB-UniRule"/>
</dbReference>
<comment type="subcellular location">
    <subcellularLocation>
        <location evidence="1">Cell inner membrane</location>
        <topology evidence="1">Peripheral membrane protein</topology>
        <orientation evidence="1">Cytoplasmic side</orientation>
    </subcellularLocation>
</comment>
<keyword evidence="1" id="KW-0997">Cell inner membrane</keyword>
<evidence type="ECO:0000313" key="3">
    <source>
        <dbReference type="EMBL" id="RUO37660.1"/>
    </source>
</evidence>
<gene>
    <name evidence="1 3" type="primary">cysQ</name>
    <name evidence="3" type="ORF">CWE13_06840</name>
</gene>
<feature type="binding site" evidence="2">
    <location>
        <position position="87"/>
    </location>
    <ligand>
        <name>Mg(2+)</name>
        <dbReference type="ChEBI" id="CHEBI:18420"/>
        <label>1</label>
        <note>catalytic</note>
    </ligand>
</feature>
<evidence type="ECO:0000256" key="1">
    <source>
        <dbReference type="HAMAP-Rule" id="MF_02095"/>
    </source>
</evidence>
<dbReference type="Pfam" id="PF00459">
    <property type="entry name" value="Inositol_P"/>
    <property type="match status" value="1"/>
</dbReference>
<dbReference type="HAMAP" id="MF_02095">
    <property type="entry name" value="CysQ"/>
    <property type="match status" value="1"/>
</dbReference>
<dbReference type="GO" id="GO:0006790">
    <property type="term" value="P:sulfur compound metabolic process"/>
    <property type="evidence" value="ECO:0007669"/>
    <property type="project" value="UniProtKB-UniRule"/>
</dbReference>
<reference evidence="4" key="1">
    <citation type="journal article" date="2018" name="Front. Microbiol.">
        <title>Genome-Based Analysis Reveals the Taxonomy and Diversity of the Family Idiomarinaceae.</title>
        <authorList>
            <person name="Liu Y."/>
            <person name="Lai Q."/>
            <person name="Shao Z."/>
        </authorList>
    </citation>
    <scope>NUCLEOTIDE SEQUENCE [LARGE SCALE GENOMIC DNA]</scope>
    <source>
        <strain evidence="4">AIS</strain>
    </source>
</reference>
<feature type="binding site" evidence="1">
    <location>
        <position position="68"/>
    </location>
    <ligand>
        <name>substrate</name>
    </ligand>
</feature>
<dbReference type="OrthoDB" id="9785695at2"/>
<dbReference type="GO" id="GO:0007165">
    <property type="term" value="P:signal transduction"/>
    <property type="evidence" value="ECO:0007669"/>
    <property type="project" value="TreeGrafter"/>
</dbReference>
<name>A0A432WV66_9GAMM</name>
<feature type="binding site" evidence="1">
    <location>
        <position position="68"/>
    </location>
    <ligand>
        <name>Mg(2+)</name>
        <dbReference type="ChEBI" id="CHEBI:18420"/>
        <label>1</label>
    </ligand>
</feature>
<keyword evidence="1" id="KW-1003">Cell membrane</keyword>
<comment type="function">
    <text evidence="1">Converts adenosine-3',5'-bisphosphate (PAP) to AMP.</text>
</comment>
<feature type="binding site" evidence="1">
    <location>
        <position position="87"/>
    </location>
    <ligand>
        <name>Mg(2+)</name>
        <dbReference type="ChEBI" id="CHEBI:18420"/>
        <label>1</label>
    </ligand>
</feature>
<evidence type="ECO:0000256" key="2">
    <source>
        <dbReference type="PIRSR" id="PIRSR600760-2"/>
    </source>
</evidence>
<keyword evidence="4" id="KW-1185">Reference proteome</keyword>
<comment type="catalytic activity">
    <reaction evidence="1">
        <text>adenosine 3',5'-bisphosphate + H2O = AMP + phosphate</text>
        <dbReference type="Rhea" id="RHEA:10040"/>
        <dbReference type="ChEBI" id="CHEBI:15377"/>
        <dbReference type="ChEBI" id="CHEBI:43474"/>
        <dbReference type="ChEBI" id="CHEBI:58343"/>
        <dbReference type="ChEBI" id="CHEBI:456215"/>
        <dbReference type="EC" id="3.1.3.7"/>
    </reaction>
</comment>
<dbReference type="GO" id="GO:0005886">
    <property type="term" value="C:plasma membrane"/>
    <property type="evidence" value="ECO:0007669"/>
    <property type="project" value="UniProtKB-SubCell"/>
</dbReference>
<dbReference type="EC" id="3.1.3.7" evidence="1"/>
<protein>
    <recommendedName>
        <fullName evidence="1">3'(2'),5'-bisphosphate nucleotidase CysQ</fullName>
        <ecNumber evidence="1">3.1.3.7</ecNumber>
    </recommendedName>
    <alternativeName>
        <fullName evidence="1">3'(2'),5-bisphosphonucleoside 3'(2')-phosphohydrolase</fullName>
    </alternativeName>
    <alternativeName>
        <fullName evidence="1">3'-phosphoadenosine 5'-phosphate phosphatase</fullName>
        <shortName evidence="1">PAP phosphatase</shortName>
    </alternativeName>
</protein>
<dbReference type="Gene3D" id="3.30.540.10">
    <property type="entry name" value="Fructose-1,6-Bisphosphatase, subunit A, domain 1"/>
    <property type="match status" value="1"/>
</dbReference>
<organism evidence="3 4">
    <name type="scientific">Aliidiomarina shirensis</name>
    <dbReference type="NCBI Taxonomy" id="1048642"/>
    <lineage>
        <taxon>Bacteria</taxon>
        <taxon>Pseudomonadati</taxon>
        <taxon>Pseudomonadota</taxon>
        <taxon>Gammaproteobacteria</taxon>
        <taxon>Alteromonadales</taxon>
        <taxon>Idiomarinaceae</taxon>
        <taxon>Aliidiomarina</taxon>
    </lineage>
</organism>
<feature type="binding site" evidence="2">
    <location>
        <position position="89"/>
    </location>
    <ligand>
        <name>Mg(2+)</name>
        <dbReference type="ChEBI" id="CHEBI:18420"/>
        <label>1</label>
        <note>catalytic</note>
    </ligand>
</feature>
<dbReference type="PANTHER" id="PTHR20854:SF4">
    <property type="entry name" value="INOSITOL-1-MONOPHOSPHATASE-RELATED"/>
    <property type="match status" value="1"/>
</dbReference>
<sequence length="272" mass="30121">MEYSKLITPLSDIALETAELILQYYQKGNFKTYEKPDDSPVTTVDYAASDLLVKRLQQLTPDFPVLSEEAIQPWQVRRNWQRYWLVDPLDGTQEFVAGSGDFAVSIALIESGVPVLGMIAWPTEQRLYYAVRGHGAFRNDGAGSNQIHVRKLKNPATDPIVVALSRRQPKEKILDRYRSKQPIEVIHTGSCALKSALVAEGSADVFMRIGPTGEWDTGAAEVLIDEAGGTLVNTHFQPLSYNQSSDTGNPDFLVLGDPAIDWQRVFPAKATG</sequence>
<comment type="caution">
    <text evidence="3">The sequence shown here is derived from an EMBL/GenBank/DDBJ whole genome shotgun (WGS) entry which is preliminary data.</text>
</comment>
<dbReference type="GO" id="GO:0006020">
    <property type="term" value="P:inositol metabolic process"/>
    <property type="evidence" value="ECO:0007669"/>
    <property type="project" value="TreeGrafter"/>
</dbReference>
<keyword evidence="1 2" id="KW-0479">Metal-binding</keyword>
<dbReference type="Gene3D" id="3.40.190.80">
    <property type="match status" value="1"/>
</dbReference>
<comment type="similarity">
    <text evidence="1">Belongs to the inositol monophosphatase superfamily. CysQ family.</text>
</comment>
<feature type="binding site" evidence="1">
    <location>
        <position position="216"/>
    </location>
    <ligand>
        <name>Mg(2+)</name>
        <dbReference type="ChEBI" id="CHEBI:18420"/>
        <label>2</label>
    </ligand>
</feature>
<feature type="binding site" evidence="1 2">
    <location>
        <position position="90"/>
    </location>
    <ligand>
        <name>Mg(2+)</name>
        <dbReference type="ChEBI" id="CHEBI:18420"/>
        <label>2</label>
    </ligand>
</feature>
<feature type="binding site" evidence="1">
    <location>
        <position position="216"/>
    </location>
    <ligand>
        <name>substrate</name>
    </ligand>
</feature>
<dbReference type="Proteomes" id="UP000286934">
    <property type="component" value="Unassembled WGS sequence"/>
</dbReference>
<feature type="binding site" evidence="2">
    <location>
        <position position="68"/>
    </location>
    <ligand>
        <name>Mg(2+)</name>
        <dbReference type="ChEBI" id="CHEBI:18420"/>
        <label>1</label>
        <note>catalytic</note>
    </ligand>
</feature>
<dbReference type="InterPro" id="IPR006240">
    <property type="entry name" value="CysQ"/>
</dbReference>
<dbReference type="PANTHER" id="PTHR20854">
    <property type="entry name" value="INOSITOL MONOPHOSPHATASE"/>
    <property type="match status" value="1"/>
</dbReference>
<proteinExistence type="inferred from homology"/>
<keyword evidence="1" id="KW-0472">Membrane</keyword>
<dbReference type="AlphaFoldDB" id="A0A432WV66"/>
<dbReference type="EMBL" id="PIPP01000002">
    <property type="protein sequence ID" value="RUO37660.1"/>
    <property type="molecule type" value="Genomic_DNA"/>
</dbReference>